<keyword evidence="2" id="KW-0472">Membrane</keyword>
<accession>A0AAD9NQD9</accession>
<evidence type="ECO:0000256" key="2">
    <source>
        <dbReference type="SAM" id="Phobius"/>
    </source>
</evidence>
<keyword evidence="4" id="KW-1185">Reference proteome</keyword>
<gene>
    <name evidence="3" type="ORF">NP493_720g01032</name>
</gene>
<proteinExistence type="predicted"/>
<dbReference type="EMBL" id="JAODUO010000720">
    <property type="protein sequence ID" value="KAK2175599.1"/>
    <property type="molecule type" value="Genomic_DNA"/>
</dbReference>
<protein>
    <submittedName>
        <fullName evidence="3">Uncharacterized protein</fullName>
    </submittedName>
</protein>
<name>A0AAD9NQD9_RIDPI</name>
<evidence type="ECO:0000313" key="4">
    <source>
        <dbReference type="Proteomes" id="UP001209878"/>
    </source>
</evidence>
<evidence type="ECO:0000256" key="1">
    <source>
        <dbReference type="SAM" id="MobiDB-lite"/>
    </source>
</evidence>
<comment type="caution">
    <text evidence="3">The sequence shown here is derived from an EMBL/GenBank/DDBJ whole genome shotgun (WGS) entry which is preliminary data.</text>
</comment>
<keyword evidence="2" id="KW-0812">Transmembrane</keyword>
<evidence type="ECO:0000313" key="3">
    <source>
        <dbReference type="EMBL" id="KAK2175599.1"/>
    </source>
</evidence>
<feature type="transmembrane region" description="Helical" evidence="2">
    <location>
        <begin position="118"/>
        <end position="141"/>
    </location>
</feature>
<dbReference type="AlphaFoldDB" id="A0AAD9NQD9"/>
<keyword evidence="2" id="KW-1133">Transmembrane helix</keyword>
<organism evidence="3 4">
    <name type="scientific">Ridgeia piscesae</name>
    <name type="common">Tubeworm</name>
    <dbReference type="NCBI Taxonomy" id="27915"/>
    <lineage>
        <taxon>Eukaryota</taxon>
        <taxon>Metazoa</taxon>
        <taxon>Spiralia</taxon>
        <taxon>Lophotrochozoa</taxon>
        <taxon>Annelida</taxon>
        <taxon>Polychaeta</taxon>
        <taxon>Sedentaria</taxon>
        <taxon>Canalipalpata</taxon>
        <taxon>Sabellida</taxon>
        <taxon>Siboglinidae</taxon>
        <taxon>Ridgeia</taxon>
    </lineage>
</organism>
<feature type="region of interest" description="Disordered" evidence="1">
    <location>
        <begin position="68"/>
        <end position="90"/>
    </location>
</feature>
<reference evidence="3" key="1">
    <citation type="journal article" date="2023" name="Mol. Biol. Evol.">
        <title>Third-Generation Sequencing Reveals the Adaptive Role of the Epigenome in Three Deep-Sea Polychaetes.</title>
        <authorList>
            <person name="Perez M."/>
            <person name="Aroh O."/>
            <person name="Sun Y."/>
            <person name="Lan Y."/>
            <person name="Juniper S.K."/>
            <person name="Young C.R."/>
            <person name="Angers B."/>
            <person name="Qian P.Y."/>
        </authorList>
    </citation>
    <scope>NUCLEOTIDE SEQUENCE</scope>
    <source>
        <strain evidence="3">R07B-5</strain>
    </source>
</reference>
<sequence>MAFSLESEGPTKIPPVPSFNELIEQQIVEQKILHQRQLESERRNFEKRLSQISTPRVAERSAELKELRQKQAEEAEAEAERERMAGRERKTWVSAGSRGSSLEVVSSRCGAILTGMTGIVVITTVCCSSFGPLLFVLLSYFTGIEVRVLSYVIEGFYPTSKV</sequence>
<dbReference type="Proteomes" id="UP001209878">
    <property type="component" value="Unassembled WGS sequence"/>
</dbReference>